<keyword evidence="3" id="KW-1185">Reference proteome</keyword>
<protein>
    <recommendedName>
        <fullName evidence="1">BTB domain-containing protein</fullName>
    </recommendedName>
</protein>
<dbReference type="RefSeq" id="XP_023621958.1">
    <property type="nucleotide sequence ID" value="XM_023766190.1"/>
</dbReference>
<organism evidence="2 3">
    <name type="scientific">Ramularia collo-cygni</name>
    <dbReference type="NCBI Taxonomy" id="112498"/>
    <lineage>
        <taxon>Eukaryota</taxon>
        <taxon>Fungi</taxon>
        <taxon>Dikarya</taxon>
        <taxon>Ascomycota</taxon>
        <taxon>Pezizomycotina</taxon>
        <taxon>Dothideomycetes</taxon>
        <taxon>Dothideomycetidae</taxon>
        <taxon>Mycosphaerellales</taxon>
        <taxon>Mycosphaerellaceae</taxon>
        <taxon>Ramularia</taxon>
    </lineage>
</organism>
<dbReference type="Pfam" id="PF00651">
    <property type="entry name" value="BTB"/>
    <property type="match status" value="1"/>
</dbReference>
<sequence length="247" mass="27876">MANGTVIAASPEEAPPPYKPMVDSIASLFDDPKYSDFEIECGDKIWRVHKNIVGSRSDVLDRAFSGQFKEASGNFIALLDDEGCVVREMLRYIYTSDYHDEHYLWPSDEDDENYCYKPMLFNVLMHTTADKYNIPALADLAAAKFKARAVKEWITEDFANAIEEMYDTAPDSKKAMHACAVSTAVEHAQDLYENRLCGRFREVASKTPAFTSAFAARLVSEQGKAKRERVATPMKNVFRSARSPDAW</sequence>
<dbReference type="OrthoDB" id="3649185at2759"/>
<dbReference type="AlphaFoldDB" id="A0A2D3UMB3"/>
<dbReference type="PANTHER" id="PTHR47843:SF5">
    <property type="entry name" value="BTB_POZ DOMAIN PROTEIN"/>
    <property type="match status" value="1"/>
</dbReference>
<dbReference type="SUPFAM" id="SSF54695">
    <property type="entry name" value="POZ domain"/>
    <property type="match status" value="1"/>
</dbReference>
<dbReference type="InterPro" id="IPR011333">
    <property type="entry name" value="SKP1/BTB/POZ_sf"/>
</dbReference>
<evidence type="ECO:0000313" key="2">
    <source>
        <dbReference type="EMBL" id="CZT15061.1"/>
    </source>
</evidence>
<dbReference type="Gene3D" id="3.30.710.10">
    <property type="entry name" value="Potassium Channel Kv1.1, Chain A"/>
    <property type="match status" value="1"/>
</dbReference>
<dbReference type="GeneID" id="35596292"/>
<dbReference type="SMART" id="SM00225">
    <property type="entry name" value="BTB"/>
    <property type="match status" value="1"/>
</dbReference>
<dbReference type="InterPro" id="IPR000210">
    <property type="entry name" value="BTB/POZ_dom"/>
</dbReference>
<gene>
    <name evidence="2" type="ORF">RCC_00968</name>
</gene>
<dbReference type="CDD" id="cd18186">
    <property type="entry name" value="BTB_POZ_ZBTB_KLHL-like"/>
    <property type="match status" value="1"/>
</dbReference>
<feature type="domain" description="BTB" evidence="1">
    <location>
        <begin position="35"/>
        <end position="102"/>
    </location>
</feature>
<dbReference type="EMBL" id="FJUY01000001">
    <property type="protein sequence ID" value="CZT15061.1"/>
    <property type="molecule type" value="Genomic_DNA"/>
</dbReference>
<reference evidence="2 3" key="1">
    <citation type="submission" date="2016-03" db="EMBL/GenBank/DDBJ databases">
        <authorList>
            <person name="Ploux O."/>
        </authorList>
    </citation>
    <scope>NUCLEOTIDE SEQUENCE [LARGE SCALE GENOMIC DNA]</scope>
    <source>
        <strain evidence="2 3">URUG2</strain>
    </source>
</reference>
<evidence type="ECO:0000259" key="1">
    <source>
        <dbReference type="PROSITE" id="PS50097"/>
    </source>
</evidence>
<dbReference type="Proteomes" id="UP000225277">
    <property type="component" value="Unassembled WGS sequence"/>
</dbReference>
<name>A0A2D3UMB3_9PEZI</name>
<evidence type="ECO:0000313" key="3">
    <source>
        <dbReference type="Proteomes" id="UP000225277"/>
    </source>
</evidence>
<dbReference type="PROSITE" id="PS50097">
    <property type="entry name" value="BTB"/>
    <property type="match status" value="1"/>
</dbReference>
<proteinExistence type="predicted"/>
<dbReference type="STRING" id="112498.A0A2D3UMB3"/>
<accession>A0A2D3UMB3</accession>
<dbReference type="PANTHER" id="PTHR47843">
    <property type="entry name" value="BTB DOMAIN-CONTAINING PROTEIN-RELATED"/>
    <property type="match status" value="1"/>
</dbReference>